<dbReference type="EMBL" id="VYXP01000004">
    <property type="protein sequence ID" value="KAA9131920.1"/>
    <property type="molecule type" value="Genomic_DNA"/>
</dbReference>
<dbReference type="GO" id="GO:0006352">
    <property type="term" value="P:DNA-templated transcription initiation"/>
    <property type="evidence" value="ECO:0007669"/>
    <property type="project" value="InterPro"/>
</dbReference>
<sequence length="196" mass="21925">MTGPGFDMDIDEITLAAARQGDLGACERIYRQFHAPAFNVAARVLNCRELARDVVQEAFITAFRRIGQFRGDAPFWGWLKRVVVNHAISALRRQPSAEVVTFEDYRASDEGDQERMGQAMDLEQALAKLGPEDRTIVWLYDVEGFRHEEIAEQFGMTVSFSKTRLARARKTLRQLIGKQDTGASAGLTQASTGISQ</sequence>
<dbReference type="InterPro" id="IPR007627">
    <property type="entry name" value="RNA_pol_sigma70_r2"/>
</dbReference>
<evidence type="ECO:0000256" key="1">
    <source>
        <dbReference type="ARBA" id="ARBA00010641"/>
    </source>
</evidence>
<keyword evidence="2" id="KW-0805">Transcription regulation</keyword>
<keyword evidence="3" id="KW-0731">Sigma factor</keyword>
<gene>
    <name evidence="7" type="ORF">F3N42_07020</name>
</gene>
<dbReference type="InterPro" id="IPR036388">
    <property type="entry name" value="WH-like_DNA-bd_sf"/>
</dbReference>
<evidence type="ECO:0000313" key="8">
    <source>
        <dbReference type="Proteomes" id="UP000325372"/>
    </source>
</evidence>
<keyword evidence="4" id="KW-0804">Transcription</keyword>
<evidence type="ECO:0000256" key="2">
    <source>
        <dbReference type="ARBA" id="ARBA00023015"/>
    </source>
</evidence>
<feature type="domain" description="RNA polymerase sigma factor 70 region 4 type 2" evidence="6">
    <location>
        <begin position="120"/>
        <end position="172"/>
    </location>
</feature>
<dbReference type="InterPro" id="IPR013325">
    <property type="entry name" value="RNA_pol_sigma_r2"/>
</dbReference>
<evidence type="ECO:0000256" key="4">
    <source>
        <dbReference type="ARBA" id="ARBA00023163"/>
    </source>
</evidence>
<comment type="caution">
    <text evidence="7">The sequence shown here is derived from an EMBL/GenBank/DDBJ whole genome shotgun (WGS) entry which is preliminary data.</text>
</comment>
<protein>
    <submittedName>
        <fullName evidence="7">Sigma-70 family RNA polymerase sigma factor</fullName>
    </submittedName>
</protein>
<dbReference type="NCBIfam" id="TIGR02937">
    <property type="entry name" value="sigma70-ECF"/>
    <property type="match status" value="1"/>
</dbReference>
<dbReference type="InterPro" id="IPR014284">
    <property type="entry name" value="RNA_pol_sigma-70_dom"/>
</dbReference>
<evidence type="ECO:0000313" key="7">
    <source>
        <dbReference type="EMBL" id="KAA9131920.1"/>
    </source>
</evidence>
<proteinExistence type="inferred from homology"/>
<dbReference type="SUPFAM" id="SSF88659">
    <property type="entry name" value="Sigma3 and sigma4 domains of RNA polymerase sigma factors"/>
    <property type="match status" value="1"/>
</dbReference>
<dbReference type="InterPro" id="IPR013324">
    <property type="entry name" value="RNA_pol_sigma_r3/r4-like"/>
</dbReference>
<name>A0A5N0TAF4_9GAMM</name>
<dbReference type="SUPFAM" id="SSF88946">
    <property type="entry name" value="Sigma2 domain of RNA polymerase sigma factors"/>
    <property type="match status" value="1"/>
</dbReference>
<keyword evidence="8" id="KW-1185">Reference proteome</keyword>
<dbReference type="AlphaFoldDB" id="A0A5N0TAF4"/>
<accession>A0A5N0TAF4</accession>
<dbReference type="Pfam" id="PF08281">
    <property type="entry name" value="Sigma70_r4_2"/>
    <property type="match status" value="1"/>
</dbReference>
<dbReference type="Pfam" id="PF04542">
    <property type="entry name" value="Sigma70_r2"/>
    <property type="match status" value="1"/>
</dbReference>
<dbReference type="GO" id="GO:0003677">
    <property type="term" value="F:DNA binding"/>
    <property type="evidence" value="ECO:0007669"/>
    <property type="project" value="InterPro"/>
</dbReference>
<evidence type="ECO:0000259" key="6">
    <source>
        <dbReference type="Pfam" id="PF08281"/>
    </source>
</evidence>
<dbReference type="GO" id="GO:0016987">
    <property type="term" value="F:sigma factor activity"/>
    <property type="evidence" value="ECO:0007669"/>
    <property type="project" value="UniProtKB-KW"/>
</dbReference>
<dbReference type="CDD" id="cd06171">
    <property type="entry name" value="Sigma70_r4"/>
    <property type="match status" value="1"/>
</dbReference>
<comment type="similarity">
    <text evidence="1">Belongs to the sigma-70 factor family. ECF subfamily.</text>
</comment>
<dbReference type="PANTHER" id="PTHR43133:SF46">
    <property type="entry name" value="RNA POLYMERASE SIGMA-70 FACTOR ECF SUBFAMILY"/>
    <property type="match status" value="1"/>
</dbReference>
<feature type="domain" description="RNA polymerase sigma-70 region 2" evidence="5">
    <location>
        <begin position="29"/>
        <end position="94"/>
    </location>
</feature>
<reference evidence="7 8" key="1">
    <citation type="submission" date="2019-09" db="EMBL/GenBank/DDBJ databases">
        <title>Wenzhouxiangella sp. Genome sequencing and assembly.</title>
        <authorList>
            <person name="Zhang R."/>
        </authorList>
    </citation>
    <scope>NUCLEOTIDE SEQUENCE [LARGE SCALE GENOMIC DNA]</scope>
    <source>
        <strain evidence="7 8">W260</strain>
    </source>
</reference>
<dbReference type="PANTHER" id="PTHR43133">
    <property type="entry name" value="RNA POLYMERASE ECF-TYPE SIGMA FACTO"/>
    <property type="match status" value="1"/>
</dbReference>
<dbReference type="InterPro" id="IPR013249">
    <property type="entry name" value="RNA_pol_sigma70_r4_t2"/>
</dbReference>
<evidence type="ECO:0000259" key="5">
    <source>
        <dbReference type="Pfam" id="PF04542"/>
    </source>
</evidence>
<dbReference type="Proteomes" id="UP000325372">
    <property type="component" value="Unassembled WGS sequence"/>
</dbReference>
<organism evidence="7 8">
    <name type="scientific">Marinihelvus fidelis</name>
    <dbReference type="NCBI Taxonomy" id="2613842"/>
    <lineage>
        <taxon>Bacteria</taxon>
        <taxon>Pseudomonadati</taxon>
        <taxon>Pseudomonadota</taxon>
        <taxon>Gammaproteobacteria</taxon>
        <taxon>Chromatiales</taxon>
        <taxon>Wenzhouxiangellaceae</taxon>
        <taxon>Marinihelvus</taxon>
    </lineage>
</organism>
<dbReference type="Gene3D" id="1.10.1740.10">
    <property type="match status" value="1"/>
</dbReference>
<evidence type="ECO:0000256" key="3">
    <source>
        <dbReference type="ARBA" id="ARBA00023082"/>
    </source>
</evidence>
<dbReference type="RefSeq" id="WP_150863710.1">
    <property type="nucleotide sequence ID" value="NZ_VYXP01000004.1"/>
</dbReference>
<dbReference type="InterPro" id="IPR039425">
    <property type="entry name" value="RNA_pol_sigma-70-like"/>
</dbReference>
<dbReference type="Gene3D" id="1.10.10.10">
    <property type="entry name" value="Winged helix-like DNA-binding domain superfamily/Winged helix DNA-binding domain"/>
    <property type="match status" value="1"/>
</dbReference>